<feature type="domain" description="Band 7" evidence="4">
    <location>
        <begin position="38"/>
        <end position="184"/>
    </location>
</feature>
<dbReference type="InterPro" id="IPR036013">
    <property type="entry name" value="Band_7/SPFH_dom_sf"/>
</dbReference>
<comment type="similarity">
    <text evidence="2">Belongs to the band 7/mec-2 family.</text>
</comment>
<dbReference type="SMART" id="SM00244">
    <property type="entry name" value="PHB"/>
    <property type="match status" value="1"/>
</dbReference>
<dbReference type="GeneTree" id="ENSGT01030000234614"/>
<dbReference type="PANTHER" id="PTHR10264">
    <property type="entry name" value="BAND 7 PROTEIN-RELATED"/>
    <property type="match status" value="1"/>
</dbReference>
<dbReference type="InterPro" id="IPR018080">
    <property type="entry name" value="Band_7/stomatin-like_CS"/>
</dbReference>
<sequence length="257" mass="28131">MSYRTCGCGCMSYRTCGWGSMIYRTCGCGCISYRTCGWGVHIVKEYERAIIFRLGRILPGGAKGPECCLVSLDRFAFPPQILTKDSVTVSVDGVVYYRVQNATLAVANITNADSATRLLAQTTLRNVLGTKNLSQILSDREEIAHNMQSTLDVATDDWGIKVERVEIKDVKLPVQLQRAMAAEAEAAREARAKVIAAEGEMNASRALKEASIVISESPAALQLRYLQTLTTIAAEKNSTIIFPLPIDMLQGIMTGRK</sequence>
<dbReference type="OrthoDB" id="2105077at2759"/>
<dbReference type="GO" id="GO:0005886">
    <property type="term" value="C:plasma membrane"/>
    <property type="evidence" value="ECO:0007669"/>
    <property type="project" value="InterPro"/>
</dbReference>
<name>A0A8C5RAF7_9ANUR</name>
<dbReference type="Proteomes" id="UP000694569">
    <property type="component" value="Unplaced"/>
</dbReference>
<proteinExistence type="inferred from homology"/>
<dbReference type="PROSITE" id="PS01270">
    <property type="entry name" value="BAND_7"/>
    <property type="match status" value="1"/>
</dbReference>
<evidence type="ECO:0000313" key="5">
    <source>
        <dbReference type="Ensembl" id="ENSLLEP00000048838.1"/>
    </source>
</evidence>
<dbReference type="FunFam" id="3.30.479.30:FF:000002">
    <property type="entry name" value="band 7 protein AGAP004871"/>
    <property type="match status" value="1"/>
</dbReference>
<dbReference type="Gene3D" id="6.10.250.2090">
    <property type="match status" value="1"/>
</dbReference>
<evidence type="ECO:0000313" key="6">
    <source>
        <dbReference type="Proteomes" id="UP000694569"/>
    </source>
</evidence>
<evidence type="ECO:0000256" key="1">
    <source>
        <dbReference type="ARBA" id="ARBA00004370"/>
    </source>
</evidence>
<reference evidence="5" key="1">
    <citation type="submission" date="2025-08" db="UniProtKB">
        <authorList>
            <consortium name="Ensembl"/>
        </authorList>
    </citation>
    <scope>IDENTIFICATION</scope>
</reference>
<reference evidence="5" key="2">
    <citation type="submission" date="2025-09" db="UniProtKB">
        <authorList>
            <consortium name="Ensembl"/>
        </authorList>
    </citation>
    <scope>IDENTIFICATION</scope>
</reference>
<protein>
    <submittedName>
        <fullName evidence="5">Stomatin</fullName>
    </submittedName>
</protein>
<dbReference type="InterPro" id="IPR001972">
    <property type="entry name" value="Stomatin_HflK_fam"/>
</dbReference>
<dbReference type="PRINTS" id="PR00721">
    <property type="entry name" value="STOMATIN"/>
</dbReference>
<dbReference type="SUPFAM" id="SSF117892">
    <property type="entry name" value="Band 7/SPFH domain"/>
    <property type="match status" value="1"/>
</dbReference>
<dbReference type="InterPro" id="IPR001107">
    <property type="entry name" value="Band_7"/>
</dbReference>
<keyword evidence="6" id="KW-1185">Reference proteome</keyword>
<organism evidence="5 6">
    <name type="scientific">Leptobrachium leishanense</name>
    <name type="common">Leishan spiny toad</name>
    <dbReference type="NCBI Taxonomy" id="445787"/>
    <lineage>
        <taxon>Eukaryota</taxon>
        <taxon>Metazoa</taxon>
        <taxon>Chordata</taxon>
        <taxon>Craniata</taxon>
        <taxon>Vertebrata</taxon>
        <taxon>Euteleostomi</taxon>
        <taxon>Amphibia</taxon>
        <taxon>Batrachia</taxon>
        <taxon>Anura</taxon>
        <taxon>Pelobatoidea</taxon>
        <taxon>Megophryidae</taxon>
        <taxon>Leptobrachium</taxon>
    </lineage>
</organism>
<dbReference type="Ensembl" id="ENSLLET00000050745.1">
    <property type="protein sequence ID" value="ENSLLEP00000048838.1"/>
    <property type="gene ID" value="ENSLLEG00000030620.1"/>
</dbReference>
<evidence type="ECO:0000259" key="4">
    <source>
        <dbReference type="SMART" id="SM00244"/>
    </source>
</evidence>
<dbReference type="InterPro" id="IPR043202">
    <property type="entry name" value="Band-7_stomatin-like"/>
</dbReference>
<keyword evidence="3" id="KW-0472">Membrane</keyword>
<evidence type="ECO:0000256" key="2">
    <source>
        <dbReference type="ARBA" id="ARBA00008164"/>
    </source>
</evidence>
<dbReference type="PANTHER" id="PTHR10264:SF115">
    <property type="entry name" value="STOMATIN"/>
    <property type="match status" value="1"/>
</dbReference>
<dbReference type="AlphaFoldDB" id="A0A8C5RAF7"/>
<evidence type="ECO:0000256" key="3">
    <source>
        <dbReference type="ARBA" id="ARBA00023136"/>
    </source>
</evidence>
<accession>A0A8C5RAF7</accession>
<gene>
    <name evidence="5" type="primary">STOM</name>
</gene>
<comment type="subcellular location">
    <subcellularLocation>
        <location evidence="1">Membrane</location>
    </subcellularLocation>
</comment>
<dbReference type="Gene3D" id="3.30.479.30">
    <property type="entry name" value="Band 7 domain"/>
    <property type="match status" value="1"/>
</dbReference>
<dbReference type="Pfam" id="PF01145">
    <property type="entry name" value="Band_7"/>
    <property type="match status" value="1"/>
</dbReference>